<dbReference type="Proteomes" id="UP000024329">
    <property type="component" value="Unassembled WGS sequence"/>
</dbReference>
<dbReference type="InterPro" id="IPR008775">
    <property type="entry name" value="Phytyl_CoA_dOase-like"/>
</dbReference>
<dbReference type="GO" id="GO:0005506">
    <property type="term" value="F:iron ion binding"/>
    <property type="evidence" value="ECO:0007669"/>
    <property type="project" value="UniProtKB-ARBA"/>
</dbReference>
<dbReference type="eggNOG" id="COG5285">
    <property type="taxonomic scope" value="Bacteria"/>
</dbReference>
<proteinExistence type="predicted"/>
<gene>
    <name evidence="1" type="ORF">BES08_24270</name>
    <name evidence="2" type="ORF">BV97_02930</name>
</gene>
<dbReference type="Gene3D" id="2.60.120.620">
    <property type="entry name" value="q2cbj1_9rhob like domain"/>
    <property type="match status" value="1"/>
</dbReference>
<dbReference type="EMBL" id="JFYZ01000013">
    <property type="protein sequence ID" value="EZP81269.1"/>
    <property type="molecule type" value="Genomic_DNA"/>
</dbReference>
<dbReference type="SUPFAM" id="SSF51197">
    <property type="entry name" value="Clavaminate synthase-like"/>
    <property type="match status" value="1"/>
</dbReference>
<evidence type="ECO:0000313" key="4">
    <source>
        <dbReference type="Proteomes" id="UP000094626"/>
    </source>
</evidence>
<evidence type="ECO:0000313" key="2">
    <source>
        <dbReference type="EMBL" id="EZP81269.1"/>
    </source>
</evidence>
<dbReference type="OrthoDB" id="2560571at2"/>
<organism evidence="2 3">
    <name type="scientific">Novosphingobium resinovorum</name>
    <dbReference type="NCBI Taxonomy" id="158500"/>
    <lineage>
        <taxon>Bacteria</taxon>
        <taxon>Pseudomonadati</taxon>
        <taxon>Pseudomonadota</taxon>
        <taxon>Alphaproteobacteria</taxon>
        <taxon>Sphingomonadales</taxon>
        <taxon>Sphingomonadaceae</taxon>
        <taxon>Novosphingobium</taxon>
    </lineage>
</organism>
<keyword evidence="1" id="KW-0614">Plasmid</keyword>
<dbReference type="Pfam" id="PF05721">
    <property type="entry name" value="PhyH"/>
    <property type="match status" value="1"/>
</dbReference>
<geneLocation type="plasmid" evidence="1 4">
    <name>pSA1</name>
</geneLocation>
<accession>A0A031JWK0</accession>
<sequence length="291" mass="32105">MADVSEVKTSLAERDGFAERFFRDGVLIVENAFSEADMALIEAAWQGNFDNPSALAQHLYAESGGTFIQSVEDSSTKPTFAAMFRDTPVIDIARDVFGSGGVWYFHDQLFFKQGAIDKPVRRTPWHQDTPYHPIDGSKFVVFWIPLQDIASEYALEVVRGSHNETLYNGSYFDPSDDTLPVYDEKEMPRLPDVEGNRDAWDIVTCGMRRGDVLIFHPSCLHGGGYTAAGTTRRSLSLRMLGDDIVHVARPAPAADSPTANNIGDDEEELVARIKKLPLGTPASAFGLTQLA</sequence>
<dbReference type="KEGG" id="nre:BES08_24270"/>
<reference evidence="1" key="2">
    <citation type="submission" date="2016-08" db="EMBL/GenBank/DDBJ databases">
        <authorList>
            <person name="Seilhamer J.J."/>
        </authorList>
    </citation>
    <scope>NUCLEOTIDE SEQUENCE [LARGE SCALE GENOMIC DNA]</scope>
    <source>
        <strain evidence="1">SA1</strain>
        <plasmid evidence="1">pSA1</plasmid>
    </source>
</reference>
<dbReference type="PANTHER" id="PTHR20883:SF49">
    <property type="entry name" value="PHYTANOYL-COA DIOXYGENASE"/>
    <property type="match status" value="1"/>
</dbReference>
<dbReference type="Proteomes" id="UP000094626">
    <property type="component" value="Plasmid pSA1"/>
</dbReference>
<keyword evidence="2" id="KW-0223">Dioxygenase</keyword>
<dbReference type="EMBL" id="CP017076">
    <property type="protein sequence ID" value="AOR79873.1"/>
    <property type="molecule type" value="Genomic_DNA"/>
</dbReference>
<reference evidence="2 3" key="1">
    <citation type="submission" date="2014-03" db="EMBL/GenBank/DDBJ databases">
        <title>Whole genome sequence of Novosphingobium resinovorum KF1.</title>
        <authorList>
            <person name="Gan H.M."/>
            <person name="Gan H.Y."/>
            <person name="Chew T.H."/>
            <person name="Savka M.A."/>
        </authorList>
    </citation>
    <scope>NUCLEOTIDE SEQUENCE [LARGE SCALE GENOMIC DNA]</scope>
    <source>
        <strain evidence="2 3">KF1</strain>
    </source>
</reference>
<dbReference type="AlphaFoldDB" id="A0A031JWK0"/>
<dbReference type="GO" id="GO:0016706">
    <property type="term" value="F:2-oxoglutarate-dependent dioxygenase activity"/>
    <property type="evidence" value="ECO:0007669"/>
    <property type="project" value="UniProtKB-ARBA"/>
</dbReference>
<reference evidence="4" key="3">
    <citation type="journal article" date="2017" name="J. Biotechnol.">
        <title>Complete genome sequence of Novosphingobium resinovorum SA1, a versatile xenobiotic-degrading bacterium capable of utilizing sulfanilic acid.</title>
        <authorList>
            <person name="Hegedus B."/>
            <person name="Kos P.B."/>
            <person name="Balint B."/>
            <person name="Maroti G."/>
            <person name="Gan H.M."/>
            <person name="Perei K."/>
            <person name="Rakhely G."/>
        </authorList>
    </citation>
    <scope>NUCLEOTIDE SEQUENCE [LARGE SCALE GENOMIC DNA]</scope>
    <source>
        <strain evidence="4">SA1</strain>
    </source>
</reference>
<evidence type="ECO:0000313" key="3">
    <source>
        <dbReference type="Proteomes" id="UP000024329"/>
    </source>
</evidence>
<dbReference type="RefSeq" id="WP_051586897.1">
    <property type="nucleotide sequence ID" value="NZ_CP017076.1"/>
</dbReference>
<name>A0A031JWK0_9SPHN</name>
<evidence type="ECO:0000313" key="1">
    <source>
        <dbReference type="EMBL" id="AOR79873.1"/>
    </source>
</evidence>
<protein>
    <submittedName>
        <fullName evidence="2">Putative phytanoyl-CoA dioxygenase</fullName>
    </submittedName>
</protein>
<keyword evidence="4" id="KW-1185">Reference proteome</keyword>
<keyword evidence="2" id="KW-0560">Oxidoreductase</keyword>
<dbReference type="PANTHER" id="PTHR20883">
    <property type="entry name" value="PHYTANOYL-COA DIOXYGENASE DOMAIN CONTAINING 1"/>
    <property type="match status" value="1"/>
</dbReference>
<dbReference type="PATRIC" id="fig|158500.4.peg.2997"/>